<gene>
    <name evidence="1" type="ORF">DHETER_LOCUS6458</name>
</gene>
<name>A0ACA9MAS1_9GLOM</name>
<evidence type="ECO:0000313" key="2">
    <source>
        <dbReference type="Proteomes" id="UP000789702"/>
    </source>
</evidence>
<sequence length="289" mass="33494">MMHNENTYDLESGEPIICDSVIAVQENEDIGLGCSKKKLFEGMIFQDWKEAFDTLTLYSQHEGFKLRKGRVEKTSNGAIRKRTMLCEHSEMQKIQRVEIKSCLNYHASAITKDEMIKYQEPESDDTLFVEDDEDIMQISINYILENIDINEIKEIWAIRVITASTFYQLTGFAKSNINRLFTPMTDLRDERKENINERKLYGELWGIARNLTQKAVQFHRQDVLKKLQNLLTEIQEDDLVNSPANDDNDETCSNSLDDNEICEESNSLAEIPLQNPKKRKAKGRPKSSR</sequence>
<protein>
    <submittedName>
        <fullName evidence="1">16399_t:CDS:1</fullName>
    </submittedName>
</protein>
<proteinExistence type="predicted"/>
<accession>A0ACA9MAS1</accession>
<evidence type="ECO:0000313" key="1">
    <source>
        <dbReference type="EMBL" id="CAG8580792.1"/>
    </source>
</evidence>
<reference evidence="1" key="1">
    <citation type="submission" date="2021-06" db="EMBL/GenBank/DDBJ databases">
        <authorList>
            <person name="Kallberg Y."/>
            <person name="Tangrot J."/>
            <person name="Rosling A."/>
        </authorList>
    </citation>
    <scope>NUCLEOTIDE SEQUENCE</scope>
    <source>
        <strain evidence="1">IL203A</strain>
    </source>
</reference>
<dbReference type="Proteomes" id="UP000789702">
    <property type="component" value="Unassembled WGS sequence"/>
</dbReference>
<keyword evidence="2" id="KW-1185">Reference proteome</keyword>
<dbReference type="EMBL" id="CAJVPU010008163">
    <property type="protein sequence ID" value="CAG8580792.1"/>
    <property type="molecule type" value="Genomic_DNA"/>
</dbReference>
<comment type="caution">
    <text evidence="1">The sequence shown here is derived from an EMBL/GenBank/DDBJ whole genome shotgun (WGS) entry which is preliminary data.</text>
</comment>
<organism evidence="1 2">
    <name type="scientific">Dentiscutata heterogama</name>
    <dbReference type="NCBI Taxonomy" id="1316150"/>
    <lineage>
        <taxon>Eukaryota</taxon>
        <taxon>Fungi</taxon>
        <taxon>Fungi incertae sedis</taxon>
        <taxon>Mucoromycota</taxon>
        <taxon>Glomeromycotina</taxon>
        <taxon>Glomeromycetes</taxon>
        <taxon>Diversisporales</taxon>
        <taxon>Gigasporaceae</taxon>
        <taxon>Dentiscutata</taxon>
    </lineage>
</organism>